<sequence>MKQDGVLQSSGEILPDTEGQRAQHQTQVPVTNSFLGAKMFREGEVVSTYEGTEIAERKPLPHVGKKRTPRSTNFVNSICGRQTVCTHPRRGSGVRFAEPIHGTKAVFLQKPRKVRLSAPEVSEKSKEEASAATTIPQPRVARAQRKRVIKKEPVGRSTLPKANAQLLLSKVDGSEVDYVRTAMGEVRAELTRHLSALEGRLEARVCCHYSELLETSTHTHPDNCREIDLRCSQTAITGRQVVECLDKVKEKIGDVLKVGKLEAASTEQKRRRWQDKPGSTKTWRVPPKLVCDAGSGRSAARDYVCRAASMRCGPGPWRTKESTKKGDYQHARESPRRPYASRGRPSRPQTQSREG</sequence>
<evidence type="ECO:0000313" key="3">
    <source>
        <dbReference type="Proteomes" id="UP000050761"/>
    </source>
</evidence>
<evidence type="ECO:0000256" key="1">
    <source>
        <dbReference type="SAM" id="MobiDB-lite"/>
    </source>
</evidence>
<accession>A0A3P7TMV7</accession>
<evidence type="ECO:0000313" key="4">
    <source>
        <dbReference type="WBParaSite" id="HPBE_0000218001-mRNA-1"/>
    </source>
</evidence>
<name>A0A183F7N8_HELPZ</name>
<evidence type="ECO:0000313" key="2">
    <source>
        <dbReference type="EMBL" id="VDO23540.1"/>
    </source>
</evidence>
<feature type="region of interest" description="Disordered" evidence="1">
    <location>
        <begin position="310"/>
        <end position="355"/>
    </location>
</feature>
<organism evidence="3 4">
    <name type="scientific">Heligmosomoides polygyrus</name>
    <name type="common">Parasitic roundworm</name>
    <dbReference type="NCBI Taxonomy" id="6339"/>
    <lineage>
        <taxon>Eukaryota</taxon>
        <taxon>Metazoa</taxon>
        <taxon>Ecdysozoa</taxon>
        <taxon>Nematoda</taxon>
        <taxon>Chromadorea</taxon>
        <taxon>Rhabditida</taxon>
        <taxon>Rhabditina</taxon>
        <taxon>Rhabditomorpha</taxon>
        <taxon>Strongyloidea</taxon>
        <taxon>Heligmosomidae</taxon>
        <taxon>Heligmosomoides</taxon>
    </lineage>
</organism>
<feature type="region of interest" description="Disordered" evidence="1">
    <location>
        <begin position="1"/>
        <end position="27"/>
    </location>
</feature>
<reference evidence="4" key="2">
    <citation type="submission" date="2019-09" db="UniProtKB">
        <authorList>
            <consortium name="WormBaseParasite"/>
        </authorList>
    </citation>
    <scope>IDENTIFICATION</scope>
</reference>
<dbReference type="EMBL" id="UZAH01003013">
    <property type="protein sequence ID" value="VDO23540.1"/>
    <property type="molecule type" value="Genomic_DNA"/>
</dbReference>
<feature type="region of interest" description="Disordered" evidence="1">
    <location>
        <begin position="117"/>
        <end position="138"/>
    </location>
</feature>
<feature type="compositionally biased region" description="Polar residues" evidence="1">
    <location>
        <begin position="1"/>
        <end position="11"/>
    </location>
</feature>
<dbReference type="AlphaFoldDB" id="A0A183F7N8"/>
<reference evidence="2 3" key="1">
    <citation type="submission" date="2018-11" db="EMBL/GenBank/DDBJ databases">
        <authorList>
            <consortium name="Pathogen Informatics"/>
        </authorList>
    </citation>
    <scope>NUCLEOTIDE SEQUENCE [LARGE SCALE GENOMIC DNA]</scope>
</reference>
<feature type="region of interest" description="Disordered" evidence="1">
    <location>
        <begin position="263"/>
        <end position="288"/>
    </location>
</feature>
<proteinExistence type="predicted"/>
<dbReference type="Proteomes" id="UP000050761">
    <property type="component" value="Unassembled WGS sequence"/>
</dbReference>
<accession>A0A183F7N8</accession>
<gene>
    <name evidence="2" type="ORF">HPBE_LOCUS2181</name>
</gene>
<feature type="compositionally biased region" description="Basic and acidic residues" evidence="1">
    <location>
        <begin position="318"/>
        <end position="336"/>
    </location>
</feature>
<dbReference type="WBParaSite" id="HPBE_0000218001-mRNA-1">
    <property type="protein sequence ID" value="HPBE_0000218001-mRNA-1"/>
    <property type="gene ID" value="HPBE_0000218001"/>
</dbReference>
<protein>
    <submittedName>
        <fullName evidence="4">Coiled-coil domain-containing protein 141</fullName>
    </submittedName>
</protein>
<keyword evidence="3" id="KW-1185">Reference proteome</keyword>